<dbReference type="RefSeq" id="WP_138055589.1">
    <property type="nucleotide sequence ID" value="NZ_VAWE01000001.1"/>
</dbReference>
<keyword evidence="3" id="KW-1185">Reference proteome</keyword>
<protein>
    <recommendedName>
        <fullName evidence="1">DUF7683 domain-containing protein</fullName>
    </recommendedName>
</protein>
<feature type="domain" description="DUF7683" evidence="1">
    <location>
        <begin position="5"/>
        <end position="72"/>
    </location>
</feature>
<dbReference type="InterPro" id="IPR056100">
    <property type="entry name" value="DUF7683"/>
</dbReference>
<reference evidence="2 3" key="1">
    <citation type="submission" date="2019-05" db="EMBL/GenBank/DDBJ databases">
        <title>Streptomyces marianii sp. nov., a novel marine actinomycete from southern coast of India.</title>
        <authorList>
            <person name="Iniyan A.M."/>
            <person name="Wink J."/>
            <person name="Ramprasad E."/>
            <person name="Ramana C.V."/>
            <person name="Bunk B."/>
            <person name="Sproer C."/>
            <person name="Joseph F.-J.R.S."/>
            <person name="Vincent S.G.P."/>
        </authorList>
    </citation>
    <scope>NUCLEOTIDE SEQUENCE [LARGE SCALE GENOMIC DNA]</scope>
    <source>
        <strain evidence="2 3">ICN19</strain>
    </source>
</reference>
<accession>A0A5R9EE13</accession>
<dbReference type="OrthoDB" id="4272265at2"/>
<evidence type="ECO:0000313" key="3">
    <source>
        <dbReference type="Proteomes" id="UP000305921"/>
    </source>
</evidence>
<dbReference type="Pfam" id="PF24731">
    <property type="entry name" value="DUF7683"/>
    <property type="match status" value="1"/>
</dbReference>
<organism evidence="2 3">
    <name type="scientific">Streptomyces marianii</name>
    <dbReference type="NCBI Taxonomy" id="1817406"/>
    <lineage>
        <taxon>Bacteria</taxon>
        <taxon>Bacillati</taxon>
        <taxon>Actinomycetota</taxon>
        <taxon>Actinomycetes</taxon>
        <taxon>Kitasatosporales</taxon>
        <taxon>Streptomycetaceae</taxon>
        <taxon>Streptomyces</taxon>
    </lineage>
</organism>
<proteinExistence type="predicted"/>
<evidence type="ECO:0000313" key="2">
    <source>
        <dbReference type="EMBL" id="TLQ46284.1"/>
    </source>
</evidence>
<evidence type="ECO:0000259" key="1">
    <source>
        <dbReference type="Pfam" id="PF24731"/>
    </source>
</evidence>
<dbReference type="EMBL" id="VAWE01000001">
    <property type="protein sequence ID" value="TLQ46284.1"/>
    <property type="molecule type" value="Genomic_DNA"/>
</dbReference>
<comment type="caution">
    <text evidence="2">The sequence shown here is derived from an EMBL/GenBank/DDBJ whole genome shotgun (WGS) entry which is preliminary data.</text>
</comment>
<sequence>MSCLITSYRIDSDFPDGETDVSDLDVRVLADLIGVPTDRLVDVYRLEERHTAVLGPLTGIEFDLGTREYFLEAVAD</sequence>
<dbReference type="AlphaFoldDB" id="A0A5R9EE13"/>
<name>A0A5R9EE13_9ACTN</name>
<gene>
    <name evidence="2" type="ORF">FEF34_27835</name>
</gene>
<dbReference type="Proteomes" id="UP000305921">
    <property type="component" value="Unassembled WGS sequence"/>
</dbReference>